<accession>A0A518DM93</accession>
<feature type="domain" description="DUF1549" evidence="1">
    <location>
        <begin position="56"/>
        <end position="238"/>
    </location>
</feature>
<dbReference type="AlphaFoldDB" id="A0A518DM93"/>
<dbReference type="PANTHER" id="PTHR35889">
    <property type="entry name" value="CYCLOINULO-OLIGOSACCHARIDE FRUCTANOTRANSFERASE-RELATED"/>
    <property type="match status" value="1"/>
</dbReference>
<dbReference type="Pfam" id="PF07583">
    <property type="entry name" value="PSCyt2"/>
    <property type="match status" value="1"/>
</dbReference>
<evidence type="ECO:0000313" key="3">
    <source>
        <dbReference type="EMBL" id="QDU92960.1"/>
    </source>
</evidence>
<evidence type="ECO:0000259" key="1">
    <source>
        <dbReference type="Pfam" id="PF07583"/>
    </source>
</evidence>
<protein>
    <recommendedName>
        <fullName evidence="5">DUF1549 domain-containing protein</fullName>
    </recommendedName>
</protein>
<gene>
    <name evidence="3" type="ORF">Pla8534_07330</name>
</gene>
<reference evidence="3 4" key="1">
    <citation type="submission" date="2019-02" db="EMBL/GenBank/DDBJ databases">
        <title>Deep-cultivation of Planctomycetes and their phenomic and genomic characterization uncovers novel biology.</title>
        <authorList>
            <person name="Wiegand S."/>
            <person name="Jogler M."/>
            <person name="Boedeker C."/>
            <person name="Pinto D."/>
            <person name="Vollmers J."/>
            <person name="Rivas-Marin E."/>
            <person name="Kohn T."/>
            <person name="Peeters S.H."/>
            <person name="Heuer A."/>
            <person name="Rast P."/>
            <person name="Oberbeckmann S."/>
            <person name="Bunk B."/>
            <person name="Jeske O."/>
            <person name="Meyerdierks A."/>
            <person name="Storesund J.E."/>
            <person name="Kallscheuer N."/>
            <person name="Luecker S."/>
            <person name="Lage O.M."/>
            <person name="Pohl T."/>
            <person name="Merkel B.J."/>
            <person name="Hornburger P."/>
            <person name="Mueller R.-W."/>
            <person name="Bruemmer F."/>
            <person name="Labrenz M."/>
            <person name="Spormann A.M."/>
            <person name="Op den Camp H."/>
            <person name="Overmann J."/>
            <person name="Amann R."/>
            <person name="Jetten M.S.M."/>
            <person name="Mascher T."/>
            <person name="Medema M.H."/>
            <person name="Devos D.P."/>
            <person name="Kaster A.-K."/>
            <person name="Ovreas L."/>
            <person name="Rohde M."/>
            <person name="Galperin M.Y."/>
            <person name="Jogler C."/>
        </authorList>
    </citation>
    <scope>NUCLEOTIDE SEQUENCE [LARGE SCALE GENOMIC DNA]</scope>
    <source>
        <strain evidence="3 4">Pla85_3_4</strain>
    </source>
</reference>
<keyword evidence="4" id="KW-1185">Reference proteome</keyword>
<organism evidence="3 4">
    <name type="scientific">Lignipirellula cremea</name>
    <dbReference type="NCBI Taxonomy" id="2528010"/>
    <lineage>
        <taxon>Bacteria</taxon>
        <taxon>Pseudomonadati</taxon>
        <taxon>Planctomycetota</taxon>
        <taxon>Planctomycetia</taxon>
        <taxon>Pirellulales</taxon>
        <taxon>Pirellulaceae</taxon>
        <taxon>Lignipirellula</taxon>
    </lineage>
</organism>
<feature type="domain" description="DUF1553" evidence="2">
    <location>
        <begin position="367"/>
        <end position="708"/>
    </location>
</feature>
<evidence type="ECO:0000313" key="4">
    <source>
        <dbReference type="Proteomes" id="UP000317648"/>
    </source>
</evidence>
<dbReference type="InterPro" id="IPR022655">
    <property type="entry name" value="DUF1553"/>
</dbReference>
<proteinExistence type="predicted"/>
<dbReference type="KEGG" id="lcre:Pla8534_07330"/>
<evidence type="ECO:0000259" key="2">
    <source>
        <dbReference type="Pfam" id="PF07587"/>
    </source>
</evidence>
<sequence>MKSLDIKISLCKLMHRNRVLPTSYTAEDFDVSLTLRIFLASLTVILGTTVSQATELDRVLEQENRDKGVDLEAMPVIDDMTFLRRVYVDLIGRIPTGTEIRDFMNMPEAGRREQLVDKLLEDPRFADRLTAFFGDMLRLRSNTPGGSALIAYVHQAMEEKMPYDELCRRLISTNGKANLTPEVGFILGDDADPLAMAAVTSQVFMGVRMSCAQCHDHPFDVWTRKEFYELAAYFGKTRRVESQITKAIYTTEQPTNTILWPPEDSAARADRKPLEPSFPIALLSESKEFNFIARLNEFRAKQEEARLAEQAAAAKEVSVDALLAETEEKAVLATRGGLSGLGIESEAKSEIRQIDIRGSLYGNSELRMELAKLVTSPRNRYFSRAITNRMWKEFIGRGFVEDIDDFREDNPPSHPQTMDFIADEFVASNYDLYGMARMIVLSDAYQRAHAPGNAEFAVREELESNFLSTPMRRMVSEAMYDSIVAAGHLFDVKHPEGANIKTVTETVRVAQAITEGEGEVANLTGNTGGAEMAMAGQPSPMMVVSGYALEEAIELDFDKLLKPQEEVSVEKMEVMSAEELEAQRMEREQPRPGMRYTTKTVSRQFDDNPQYGSAYRMVSPAPAGHFLRVFGQPGRADLGDLREDTASMRQALMMLNGRLSHEASRVGPMEPIYPLLVGKKANLTNAIRMAYYEILTREPTAGEVADAQVIIGEEDPVEGMADLRWVLLNSNEFRFLP</sequence>
<dbReference type="PANTHER" id="PTHR35889:SF3">
    <property type="entry name" value="F-BOX DOMAIN-CONTAINING PROTEIN"/>
    <property type="match status" value="1"/>
</dbReference>
<dbReference type="Pfam" id="PF07587">
    <property type="entry name" value="PSD1"/>
    <property type="match status" value="1"/>
</dbReference>
<dbReference type="OrthoDB" id="289126at2"/>
<name>A0A518DM93_9BACT</name>
<evidence type="ECO:0008006" key="5">
    <source>
        <dbReference type="Google" id="ProtNLM"/>
    </source>
</evidence>
<dbReference type="InterPro" id="IPR011444">
    <property type="entry name" value="DUF1549"/>
</dbReference>
<dbReference type="EMBL" id="CP036433">
    <property type="protein sequence ID" value="QDU92960.1"/>
    <property type="molecule type" value="Genomic_DNA"/>
</dbReference>
<dbReference type="Proteomes" id="UP000317648">
    <property type="component" value="Chromosome"/>
</dbReference>